<dbReference type="Pfam" id="PF00483">
    <property type="entry name" value="NTP_transferase"/>
    <property type="match status" value="1"/>
</dbReference>
<dbReference type="Proteomes" id="UP000316495">
    <property type="component" value="Unassembled WGS sequence"/>
</dbReference>
<dbReference type="InterPro" id="IPR029044">
    <property type="entry name" value="Nucleotide-diphossugar_trans"/>
</dbReference>
<dbReference type="Gene3D" id="3.90.550.10">
    <property type="entry name" value="Spore Coat Polysaccharide Biosynthesis Protein SpsA, Chain A"/>
    <property type="match status" value="1"/>
</dbReference>
<dbReference type="AlphaFoldDB" id="A0A554LP78"/>
<sequence>MSIQREKLTVTIKKSLFKKIDGIVDGKKIRNRSHAAEFLIESGLGINKIKKAIILVGGEGIRLRPFTYELPKAMLPVQGKPMVQHVLEILKSHGVMEIIMAIGYKGEKIKEYFSDGRSFGLDIKYVVEKTPLGTAGPLRLAKKYLTESFFIVWGDILSSLDLTDFMHFHKEHNGLATVALTTVSDPSRYGVAMLNGNQIIGFVEKPKKGSAPSNLINSGMAIMEPEIIEKYVKKSGKSMVEYDIYPKLAAEGKLFGYPFQGQWFDTGTHESYEKAIKEWKNADLLR</sequence>
<evidence type="ECO:0000313" key="3">
    <source>
        <dbReference type="Proteomes" id="UP000316495"/>
    </source>
</evidence>
<accession>A0A554LP78</accession>
<evidence type="ECO:0000313" key="2">
    <source>
        <dbReference type="EMBL" id="TSC94695.1"/>
    </source>
</evidence>
<protein>
    <submittedName>
        <fullName evidence="2">Mannose-1-phosphate guanylyltransferase</fullName>
    </submittedName>
</protein>
<name>A0A554LP78_9BACT</name>
<dbReference type="GO" id="GO:0016779">
    <property type="term" value="F:nucleotidyltransferase activity"/>
    <property type="evidence" value="ECO:0007669"/>
    <property type="project" value="UniProtKB-KW"/>
</dbReference>
<dbReference type="InterPro" id="IPR005835">
    <property type="entry name" value="NTP_transferase_dom"/>
</dbReference>
<dbReference type="CDD" id="cd04181">
    <property type="entry name" value="NTP_transferase"/>
    <property type="match status" value="1"/>
</dbReference>
<gene>
    <name evidence="2" type="ORF">Athens101428_210</name>
</gene>
<feature type="domain" description="Nucleotidyl transferase" evidence="1">
    <location>
        <begin position="51"/>
        <end position="278"/>
    </location>
</feature>
<dbReference type="EMBL" id="VMGN01000008">
    <property type="protein sequence ID" value="TSC94695.1"/>
    <property type="molecule type" value="Genomic_DNA"/>
</dbReference>
<organism evidence="2 3">
    <name type="scientific">Candidatus Berkelbacteria bacterium Athens1014_28</name>
    <dbReference type="NCBI Taxonomy" id="2017145"/>
    <lineage>
        <taxon>Bacteria</taxon>
        <taxon>Candidatus Berkelbacteria</taxon>
    </lineage>
</organism>
<proteinExistence type="predicted"/>
<comment type="caution">
    <text evidence="2">The sequence shown here is derived from an EMBL/GenBank/DDBJ whole genome shotgun (WGS) entry which is preliminary data.</text>
</comment>
<keyword evidence="2" id="KW-0808">Transferase</keyword>
<keyword evidence="2" id="KW-0548">Nucleotidyltransferase</keyword>
<dbReference type="PANTHER" id="PTHR22572">
    <property type="entry name" value="SUGAR-1-PHOSPHATE GUANYL TRANSFERASE"/>
    <property type="match status" value="1"/>
</dbReference>
<reference evidence="2 3" key="1">
    <citation type="submission" date="2017-07" db="EMBL/GenBank/DDBJ databases">
        <title>Mechanisms for carbon and nitrogen cycling indicate functional differentiation within the Candidate Phyla Radiation.</title>
        <authorList>
            <person name="Danczak R.E."/>
            <person name="Johnston M.D."/>
            <person name="Kenah C."/>
            <person name="Slattery M."/>
            <person name="Wrighton K.C."/>
            <person name="Wilkins M.J."/>
        </authorList>
    </citation>
    <scope>NUCLEOTIDE SEQUENCE [LARGE SCALE GENOMIC DNA]</scope>
    <source>
        <strain evidence="2">Athens1014_28</strain>
    </source>
</reference>
<dbReference type="InterPro" id="IPR050486">
    <property type="entry name" value="Mannose-1P_guanyltransferase"/>
</dbReference>
<dbReference type="SUPFAM" id="SSF53448">
    <property type="entry name" value="Nucleotide-diphospho-sugar transferases"/>
    <property type="match status" value="1"/>
</dbReference>
<evidence type="ECO:0000259" key="1">
    <source>
        <dbReference type="Pfam" id="PF00483"/>
    </source>
</evidence>